<evidence type="ECO:0000313" key="1">
    <source>
        <dbReference type="EMBL" id="KAF4044646.1"/>
    </source>
</evidence>
<protein>
    <submittedName>
        <fullName evidence="1">Uncharacterized protein</fullName>
    </submittedName>
</protein>
<proteinExistence type="predicted"/>
<dbReference type="EMBL" id="WSZM01000062">
    <property type="protein sequence ID" value="KAF4044646.1"/>
    <property type="molecule type" value="Genomic_DNA"/>
</dbReference>
<dbReference type="CDD" id="cd15489">
    <property type="entry name" value="PHD_SF"/>
    <property type="match status" value="1"/>
</dbReference>
<gene>
    <name evidence="1" type="ORF">GN244_ATG02873</name>
</gene>
<reference evidence="1" key="1">
    <citation type="submission" date="2020-04" db="EMBL/GenBank/DDBJ databases">
        <title>Hybrid Assembly of Korean Phytophthora infestans isolates.</title>
        <authorList>
            <person name="Prokchorchik M."/>
            <person name="Lee Y."/>
            <person name="Seo J."/>
            <person name="Cho J.-H."/>
            <person name="Park Y.-E."/>
            <person name="Jang D.-C."/>
            <person name="Im J.-S."/>
            <person name="Choi J.-G."/>
            <person name="Park H.-J."/>
            <person name="Lee G.-B."/>
            <person name="Lee Y.-G."/>
            <person name="Hong S.-Y."/>
            <person name="Cho K."/>
            <person name="Sohn K.H."/>
        </authorList>
    </citation>
    <scope>NUCLEOTIDE SEQUENCE</scope>
    <source>
        <strain evidence="1">KR_1_A1</strain>
    </source>
</reference>
<dbReference type="AlphaFoldDB" id="A0A833X0M8"/>
<name>A0A833X0M8_PHYIN</name>
<evidence type="ECO:0000313" key="2">
    <source>
        <dbReference type="Proteomes" id="UP000602510"/>
    </source>
</evidence>
<comment type="caution">
    <text evidence="1">The sequence shown here is derived from an EMBL/GenBank/DDBJ whole genome shotgun (WGS) entry which is preliminary data.</text>
</comment>
<accession>A0A833X0M8</accession>
<organism evidence="1 2">
    <name type="scientific">Phytophthora infestans</name>
    <name type="common">Potato late blight agent</name>
    <name type="synonym">Botrytis infestans</name>
    <dbReference type="NCBI Taxonomy" id="4787"/>
    <lineage>
        <taxon>Eukaryota</taxon>
        <taxon>Sar</taxon>
        <taxon>Stramenopiles</taxon>
        <taxon>Oomycota</taxon>
        <taxon>Peronosporomycetes</taxon>
        <taxon>Peronosporales</taxon>
        <taxon>Peronosporaceae</taxon>
        <taxon>Phytophthora</taxon>
    </lineage>
</organism>
<keyword evidence="2" id="KW-1185">Reference proteome</keyword>
<dbReference type="Proteomes" id="UP000602510">
    <property type="component" value="Unassembled WGS sequence"/>
</dbReference>
<sequence length="895" mass="102820">MKLSELMRKGHWSGNDRITLESMYDHWVEVLTRPDINRLRSPVGCTPVELGSTPFQLRIGVVQWIVVVKMNTNGTEPVIDHYEINYIEIGDVGSHPLGRTIPIGWWYERPRGSGVFYERRHRVVEAEFEAVCVPISPTYLPTMPSHRQRVIIWDSTRVDGKHGVNNDEVLDEALARSRMRYLTVIHHGPTLEMSTACSICGRYRDAQCCRECGRWHHPQCVRGSCRGIGTVDKDGLLIARNHALQYQWSTNSSDVFVSAGDGSVLAACTQHASGTWAMQQPEGQSVTGRMAIHKSDITSTDARARKIANGDAQPKYRDPHRIEIRSLQRLMHEHGTMVPKWVRSHQEHVATDDMSLQQERSALAVVDTAAGAAQEQRMTMSYASWVDFDEYMVYDGENRLVFGSTTKYLRERSYAYRRQKWIAKQHRHTEDRHTMAYDEIPMITTGNWSEALCRFYWRAKLMALHTNAVKNTFDSRWSAVCVSRNCSEADTQQHRLGLTQPTCSEVSDLTNMLRTMYVEVERKLWLPDQILLLPSLGHTIALNLLLPTRAMWNDTGAKTTIWKPFVRLTDDVWVNTQWIKWFGAPHVLRNNPTFIPVIREEQSLRKQAPGGRLLPTRLIDAVRQIDPDIGLYDALPGQITPGWSAVTFALDASVDELEHLHPLVDPQQVQSWWIDDIYVPHSSVWWDECLLSQGGRIYWVAAFTNSTKHHQPFKAIFSKNTLAITIGILSPPPQLRRIVSEARRIWAGTVGQFGASEWLIHPQSDGIQNQGPTLGKHPYFEWYTPLSDPGAFPLWWSRARQQLDRLDLAIYTASMGWRRYPTMTIRSVTWAEAMSYTKLGARLLHNQLFLGIWETLHEYWKISCKRCNTVIRRRRRKTLYKAVNADIVSRRKKTV</sequence>